<evidence type="ECO:0000256" key="7">
    <source>
        <dbReference type="SAM" id="MobiDB-lite"/>
    </source>
</evidence>
<comment type="subcellular location">
    <subcellularLocation>
        <location evidence="1">Cell membrane</location>
        <topology evidence="1">Multi-pass membrane protein</topology>
    </subcellularLocation>
</comment>
<dbReference type="RefSeq" id="WP_067877268.1">
    <property type="nucleotide sequence ID" value="NZ_CP013979.1"/>
</dbReference>
<dbReference type="Proteomes" id="UP000078437">
    <property type="component" value="Chromosome"/>
</dbReference>
<dbReference type="PANTHER" id="PTHR42920">
    <property type="entry name" value="OS03G0707200 PROTEIN-RELATED"/>
    <property type="match status" value="1"/>
</dbReference>
<evidence type="ECO:0000259" key="9">
    <source>
        <dbReference type="Pfam" id="PF00892"/>
    </source>
</evidence>
<feature type="transmembrane region" description="Helical" evidence="8">
    <location>
        <begin position="130"/>
        <end position="148"/>
    </location>
</feature>
<dbReference type="STRING" id="453304.ATC03_11860"/>
<keyword evidence="3" id="KW-1003">Cell membrane</keyword>
<dbReference type="InterPro" id="IPR051258">
    <property type="entry name" value="Diverse_Substrate_Transporter"/>
</dbReference>
<dbReference type="SUPFAM" id="SSF103481">
    <property type="entry name" value="Multidrug resistance efflux transporter EmrE"/>
    <property type="match status" value="2"/>
</dbReference>
<gene>
    <name evidence="10" type="ORF">ATC03_11860</name>
</gene>
<evidence type="ECO:0000256" key="6">
    <source>
        <dbReference type="ARBA" id="ARBA00023136"/>
    </source>
</evidence>
<keyword evidence="6 8" id="KW-0472">Membrane</keyword>
<feature type="transmembrane region" description="Helical" evidence="8">
    <location>
        <begin position="73"/>
        <end position="92"/>
    </location>
</feature>
<evidence type="ECO:0000313" key="11">
    <source>
        <dbReference type="Proteomes" id="UP000078437"/>
    </source>
</evidence>
<comment type="similarity">
    <text evidence="2">Belongs to the EamA transporter family.</text>
</comment>
<keyword evidence="11" id="KW-1185">Reference proteome</keyword>
<evidence type="ECO:0000256" key="4">
    <source>
        <dbReference type="ARBA" id="ARBA00022692"/>
    </source>
</evidence>
<evidence type="ECO:0000256" key="1">
    <source>
        <dbReference type="ARBA" id="ARBA00004651"/>
    </source>
</evidence>
<reference evidence="10 11" key="1">
    <citation type="journal article" date="2016" name="Int. J. Syst. Evol. Microbiol.">
        <title>Agromyces aureus sp. nov., isolated from the rhizosphere of Salix caprea L. grown in a heavy-metal-contaminated soil.</title>
        <authorList>
            <person name="Corretto E."/>
            <person name="Antonielli L."/>
            <person name="Sessitsch A."/>
            <person name="Compant S."/>
            <person name="Gorfer M."/>
            <person name="Kuffner M."/>
            <person name="Brader G."/>
        </authorList>
    </citation>
    <scope>NUCLEOTIDE SEQUENCE [LARGE SCALE GENOMIC DNA]</scope>
    <source>
        <strain evidence="10 11">AR33</strain>
    </source>
</reference>
<dbReference type="PANTHER" id="PTHR42920:SF11">
    <property type="entry name" value="INNER MEMBRANE PROTEIN YTFF"/>
    <property type="match status" value="1"/>
</dbReference>
<dbReference type="Pfam" id="PF00892">
    <property type="entry name" value="EamA"/>
    <property type="match status" value="1"/>
</dbReference>
<sequence length="324" mass="32466">MREIPARRGLIIGVVAMSIVVLLWASFALTLRAVGGSSLTTVDLSMLRFAIPVAVLAPWLPRAVREVRAERPATVLLLLVGGLPHFLVSALGAQLAPAALVGLIIPGTVPLFVTVLAVAGGRARVPARQLTSVALIVVGVAVAAVMTSATVPPVGIGVLLTAGFVWAVYTVGLKRSSLSLTSTVLVVCAPAALAAVALGVSGTMPSHLLAGTAGAGDVVLFAVLQGLGTGVVSTIAYAHAVRVLGSGIASTAGALSPVAAALLAVALLGEGLTIGLVAAMGVIVCGVLRFNAPSRRRPARRRAARRADAAPRPPRHVAASVLGA</sequence>
<dbReference type="EMBL" id="CP013979">
    <property type="protein sequence ID" value="ANJ27310.1"/>
    <property type="molecule type" value="Genomic_DNA"/>
</dbReference>
<feature type="transmembrane region" description="Helical" evidence="8">
    <location>
        <begin position="274"/>
        <end position="292"/>
    </location>
</feature>
<feature type="domain" description="EamA" evidence="9">
    <location>
        <begin position="155"/>
        <end position="288"/>
    </location>
</feature>
<evidence type="ECO:0000313" key="10">
    <source>
        <dbReference type="EMBL" id="ANJ27310.1"/>
    </source>
</evidence>
<feature type="transmembrane region" description="Helical" evidence="8">
    <location>
        <begin position="154"/>
        <end position="171"/>
    </location>
</feature>
<dbReference type="InterPro" id="IPR037185">
    <property type="entry name" value="EmrE-like"/>
</dbReference>
<evidence type="ECO:0000256" key="3">
    <source>
        <dbReference type="ARBA" id="ARBA00022475"/>
    </source>
</evidence>
<feature type="transmembrane region" description="Helical" evidence="8">
    <location>
        <begin position="98"/>
        <end position="118"/>
    </location>
</feature>
<dbReference type="InterPro" id="IPR000620">
    <property type="entry name" value="EamA_dom"/>
</dbReference>
<dbReference type="AlphaFoldDB" id="A0A191WG90"/>
<feature type="transmembrane region" description="Helical" evidence="8">
    <location>
        <begin position="12"/>
        <end position="33"/>
    </location>
</feature>
<evidence type="ECO:0000256" key="8">
    <source>
        <dbReference type="SAM" id="Phobius"/>
    </source>
</evidence>
<dbReference type="KEGG" id="agy:ATC03_11860"/>
<proteinExistence type="inferred from homology"/>
<name>A0A191WG90_9MICO</name>
<feature type="transmembrane region" description="Helical" evidence="8">
    <location>
        <begin position="218"/>
        <end position="240"/>
    </location>
</feature>
<feature type="region of interest" description="Disordered" evidence="7">
    <location>
        <begin position="299"/>
        <end position="324"/>
    </location>
</feature>
<feature type="transmembrane region" description="Helical" evidence="8">
    <location>
        <begin position="45"/>
        <end position="61"/>
    </location>
</feature>
<reference evidence="11" key="2">
    <citation type="submission" date="2016-01" db="EMBL/GenBank/DDBJ databases">
        <title>Complete genome sequence of Agromyces aureus AR33T and comparison with related organisms.</title>
        <authorList>
            <person name="Corretto E."/>
            <person name="Antonielli L."/>
            <person name="Sessitsch A."/>
            <person name="Brader G."/>
        </authorList>
    </citation>
    <scope>NUCLEOTIDE SEQUENCE [LARGE SCALE GENOMIC DNA]</scope>
    <source>
        <strain evidence="11">AR33</strain>
    </source>
</reference>
<dbReference type="GO" id="GO:0005886">
    <property type="term" value="C:plasma membrane"/>
    <property type="evidence" value="ECO:0007669"/>
    <property type="project" value="UniProtKB-SubCell"/>
</dbReference>
<dbReference type="OrthoDB" id="3829755at2"/>
<feature type="transmembrane region" description="Helical" evidence="8">
    <location>
        <begin position="247"/>
        <end position="268"/>
    </location>
</feature>
<keyword evidence="5 8" id="KW-1133">Transmembrane helix</keyword>
<evidence type="ECO:0000256" key="5">
    <source>
        <dbReference type="ARBA" id="ARBA00022989"/>
    </source>
</evidence>
<keyword evidence="4 8" id="KW-0812">Transmembrane</keyword>
<protein>
    <recommendedName>
        <fullName evidence="9">EamA domain-containing protein</fullName>
    </recommendedName>
</protein>
<organism evidence="10 11">
    <name type="scientific">Agromyces aureus</name>
    <dbReference type="NCBI Taxonomy" id="453304"/>
    <lineage>
        <taxon>Bacteria</taxon>
        <taxon>Bacillati</taxon>
        <taxon>Actinomycetota</taxon>
        <taxon>Actinomycetes</taxon>
        <taxon>Micrococcales</taxon>
        <taxon>Microbacteriaceae</taxon>
        <taxon>Agromyces</taxon>
    </lineage>
</organism>
<feature type="transmembrane region" description="Helical" evidence="8">
    <location>
        <begin position="178"/>
        <end position="198"/>
    </location>
</feature>
<accession>A0A191WG90</accession>
<evidence type="ECO:0000256" key="2">
    <source>
        <dbReference type="ARBA" id="ARBA00007362"/>
    </source>
</evidence>